<dbReference type="EMBL" id="JUIW01000003">
    <property type="protein sequence ID" value="RYJ44307.1"/>
    <property type="molecule type" value="Genomic_DNA"/>
</dbReference>
<gene>
    <name evidence="1" type="ORF">NU09_0917</name>
</gene>
<evidence type="ECO:0008006" key="3">
    <source>
        <dbReference type="Google" id="ProtNLM"/>
    </source>
</evidence>
<protein>
    <recommendedName>
        <fullName evidence="3">TerB family tellurite resistance protein</fullName>
    </recommendedName>
</protein>
<dbReference type="OrthoDB" id="673795at2"/>
<dbReference type="AlphaFoldDB" id="A0A444WEQ4"/>
<keyword evidence="2" id="KW-1185">Reference proteome</keyword>
<sequence length="206" mass="23115">MKKVLITVSALFACACIFGQSSQKKVLLQQIAALKVYGGYVQKGYSIARKGLNTISDFKDGEFSLHSTFFSALATVNPNIAGYDKIAKIIGLQLKILKQRQEASDLLYDDLYLGNERQYAERVFGRLMADCRENLDQLLVVLSDSSLVMEDSDRLARIDYLHGRMLDNYAFSKSFSAELEVLLASRQQDQNDINKGRVLNKLTAEP</sequence>
<reference evidence="1 2" key="1">
    <citation type="submission" date="2014-12" db="EMBL/GenBank/DDBJ databases">
        <title>Genome sequence of Flavobacterium beibuense RSKm HC5.</title>
        <authorList>
            <person name="Kim J.F."/>
            <person name="Song J.Y."/>
            <person name="Kwak M.-J."/>
            <person name="Lee S.-W."/>
        </authorList>
    </citation>
    <scope>NUCLEOTIDE SEQUENCE [LARGE SCALE GENOMIC DNA]</scope>
    <source>
        <strain evidence="1 2">RSKm HC5</strain>
    </source>
</reference>
<accession>A0A444WEQ4</accession>
<evidence type="ECO:0000313" key="2">
    <source>
        <dbReference type="Proteomes" id="UP000289775"/>
    </source>
</evidence>
<proteinExistence type="predicted"/>
<dbReference type="Proteomes" id="UP000289775">
    <property type="component" value="Unassembled WGS sequence"/>
</dbReference>
<dbReference type="PROSITE" id="PS51257">
    <property type="entry name" value="PROKAR_LIPOPROTEIN"/>
    <property type="match status" value="1"/>
</dbReference>
<organism evidence="1 2">
    <name type="scientific">Flavobacterium beibuense</name>
    <dbReference type="NCBI Taxonomy" id="657326"/>
    <lineage>
        <taxon>Bacteria</taxon>
        <taxon>Pseudomonadati</taxon>
        <taxon>Bacteroidota</taxon>
        <taxon>Flavobacteriia</taxon>
        <taxon>Flavobacteriales</taxon>
        <taxon>Flavobacteriaceae</taxon>
        <taxon>Flavobacterium</taxon>
    </lineage>
</organism>
<dbReference type="RefSeq" id="WP_129750081.1">
    <property type="nucleotide sequence ID" value="NZ_JUIW01000003.1"/>
</dbReference>
<comment type="caution">
    <text evidence="1">The sequence shown here is derived from an EMBL/GenBank/DDBJ whole genome shotgun (WGS) entry which is preliminary data.</text>
</comment>
<name>A0A444WEQ4_9FLAO</name>
<evidence type="ECO:0000313" key="1">
    <source>
        <dbReference type="EMBL" id="RYJ44307.1"/>
    </source>
</evidence>